<proteinExistence type="predicted"/>
<dbReference type="KEGG" id="ftj:FTUN_7338"/>
<feature type="chain" id="PRO_5026827109" evidence="1">
    <location>
        <begin position="22"/>
        <end position="592"/>
    </location>
</feature>
<reference evidence="3" key="1">
    <citation type="submission" date="2020-05" db="EMBL/GenBank/DDBJ databases">
        <title>Frigoriglobus tundricola gen. nov., sp. nov., a psychrotolerant cellulolytic planctomycete of the family Gemmataceae with two divergent copies of 16S rRNA gene.</title>
        <authorList>
            <person name="Kulichevskaya I.S."/>
            <person name="Ivanova A.A."/>
            <person name="Naumoff D.G."/>
            <person name="Beletsky A.V."/>
            <person name="Rijpstra W.I.C."/>
            <person name="Sinninghe Damste J.S."/>
            <person name="Mardanov A.V."/>
            <person name="Ravin N.V."/>
            <person name="Dedysh S.N."/>
        </authorList>
    </citation>
    <scope>NUCLEOTIDE SEQUENCE [LARGE SCALE GENOMIC DNA]</scope>
    <source>
        <strain evidence="3">PL17</strain>
    </source>
</reference>
<dbReference type="RefSeq" id="WP_171474632.1">
    <property type="nucleotide sequence ID" value="NZ_CP053452.2"/>
</dbReference>
<accession>A0A6M5Z0K9</accession>
<evidence type="ECO:0000313" key="2">
    <source>
        <dbReference type="EMBL" id="QJW99715.1"/>
    </source>
</evidence>
<dbReference type="EMBL" id="CP053452">
    <property type="protein sequence ID" value="QJW99715.1"/>
    <property type="molecule type" value="Genomic_DNA"/>
</dbReference>
<keyword evidence="1" id="KW-0732">Signal</keyword>
<evidence type="ECO:0000313" key="3">
    <source>
        <dbReference type="Proteomes" id="UP000503447"/>
    </source>
</evidence>
<organism evidence="2 3">
    <name type="scientific">Frigoriglobus tundricola</name>
    <dbReference type="NCBI Taxonomy" id="2774151"/>
    <lineage>
        <taxon>Bacteria</taxon>
        <taxon>Pseudomonadati</taxon>
        <taxon>Planctomycetota</taxon>
        <taxon>Planctomycetia</taxon>
        <taxon>Gemmatales</taxon>
        <taxon>Gemmataceae</taxon>
        <taxon>Frigoriglobus</taxon>
    </lineage>
</organism>
<gene>
    <name evidence="2" type="ORF">FTUN_7338</name>
</gene>
<protein>
    <submittedName>
        <fullName evidence="2">Uncharacterized protein</fullName>
    </submittedName>
</protein>
<evidence type="ECO:0000256" key="1">
    <source>
        <dbReference type="SAM" id="SignalP"/>
    </source>
</evidence>
<dbReference type="AlphaFoldDB" id="A0A6M5Z0K9"/>
<sequence>MPTRLFGALALVFVAPVPARAAVLILGNYTAETVPYTIAEPGAKARNDKVPPNSVLAVHVTGPADITFTAKGRATTLRLDPYNAYLFLPDPAAGLRLEGLELPGEALERDGRGELNPAPRDPVKVPVTLLVDDCDPRAEKYWQEVVRKRFDAAAEVIESACGIRPEFAGFDTWTSDPEAKNLSDLLAEFEKAVKVKPGALAIGYTSRRIDEKVDPAFGVNRGLGNRHVLVREWLPKSEPERVEVMVHFLAQALGGVGSPDAGSALRPKLGDGYINHASSVLRLDPLNALALNLWAQERRRDPAVEIGGLSAVNRHRMTRVYKALLKAAPGDALATAYLNDLDADAAKRPDPIAKNPDRPPVKLGVRTETVRKIVGAVTERAKQNAAAGPRALTGDDLTAAYVRAAAQTAVANEGPEMVSAFLVALGVALDDTGALAADALTAAAVKDAETAAERTARLEALGNPTLAGRRDLCRRFFIGCATGELLPPAAAENAAIGRAVQDLEKPSGLCVPVLAADLAGIAFAQAAQSDAEMLRDVVQTFPAKEYLPPLSGLKNGLSAEKFEEQFGGATGDRFVAQVADIRKRLKAMRAYK</sequence>
<name>A0A6M5Z0K9_9BACT</name>
<keyword evidence="3" id="KW-1185">Reference proteome</keyword>
<feature type="signal peptide" evidence="1">
    <location>
        <begin position="1"/>
        <end position="21"/>
    </location>
</feature>
<dbReference type="Proteomes" id="UP000503447">
    <property type="component" value="Chromosome"/>
</dbReference>